<dbReference type="OrthoDB" id="244495at2759"/>
<evidence type="ECO:0000313" key="3">
    <source>
        <dbReference type="Proteomes" id="UP000266861"/>
    </source>
</evidence>
<evidence type="ECO:0008006" key="4">
    <source>
        <dbReference type="Google" id="ProtNLM"/>
    </source>
</evidence>
<dbReference type="AlphaFoldDB" id="A0A397JK61"/>
<dbReference type="EMBL" id="PQFF01000021">
    <property type="protein sequence ID" value="RHZ88351.1"/>
    <property type="molecule type" value="Genomic_DNA"/>
</dbReference>
<organism evidence="2 3">
    <name type="scientific">Diversispora epigaea</name>
    <dbReference type="NCBI Taxonomy" id="1348612"/>
    <lineage>
        <taxon>Eukaryota</taxon>
        <taxon>Fungi</taxon>
        <taxon>Fungi incertae sedis</taxon>
        <taxon>Mucoromycota</taxon>
        <taxon>Glomeromycotina</taxon>
        <taxon>Glomeromycetes</taxon>
        <taxon>Diversisporales</taxon>
        <taxon>Diversisporaceae</taxon>
        <taxon>Diversispora</taxon>
    </lineage>
</organism>
<sequence length="229" mass="26765">MCVLGKELFKRIPNFAACMENFILFRDYSSGEGIRGDFKSYEPSSEFKKFCCQIISAGPFSSSEIILALLYIAKLRKKRREDKVDHGTEHQVFVCALMLADKLLNKICYGNKFWADALNIPVSQLNIMEREFLINLDFRLNVSEQKYHEWVHNLNEYITGNNDISACSYVVLPPPSRYTEEDHQKVMAAFNSLLRRQKLKRSVEKAFSNEMEISSSKRRKRNVHRRCHH</sequence>
<protein>
    <recommendedName>
        <fullName evidence="4">Cyclin N-terminal domain-containing protein</fullName>
    </recommendedName>
</protein>
<gene>
    <name evidence="2" type="ORF">Glove_23g176</name>
</gene>
<dbReference type="STRING" id="1348612.A0A397JK61"/>
<accession>A0A397JK61</accession>
<dbReference type="GO" id="GO:0000307">
    <property type="term" value="C:cyclin-dependent protein kinase holoenzyme complex"/>
    <property type="evidence" value="ECO:0007669"/>
    <property type="project" value="TreeGrafter"/>
</dbReference>
<reference evidence="2 3" key="1">
    <citation type="submission" date="2018-08" db="EMBL/GenBank/DDBJ databases">
        <title>Genome and evolution of the arbuscular mycorrhizal fungus Diversispora epigaea (formerly Glomus versiforme) and its bacterial endosymbionts.</title>
        <authorList>
            <person name="Sun X."/>
            <person name="Fei Z."/>
            <person name="Harrison M."/>
        </authorList>
    </citation>
    <scope>NUCLEOTIDE SEQUENCE [LARGE SCALE GENOMIC DNA]</scope>
    <source>
        <strain evidence="2 3">IT104</strain>
    </source>
</reference>
<dbReference type="Gene3D" id="1.10.472.10">
    <property type="entry name" value="Cyclin-like"/>
    <property type="match status" value="1"/>
</dbReference>
<dbReference type="GO" id="GO:0019901">
    <property type="term" value="F:protein kinase binding"/>
    <property type="evidence" value="ECO:0007669"/>
    <property type="project" value="InterPro"/>
</dbReference>
<proteinExistence type="predicted"/>
<dbReference type="CDD" id="cd20557">
    <property type="entry name" value="CYCLIN_ScPCL1-like"/>
    <property type="match status" value="1"/>
</dbReference>
<dbReference type="InterPro" id="IPR013922">
    <property type="entry name" value="Cyclin_PHO80-like"/>
</dbReference>
<feature type="compositionally biased region" description="Basic residues" evidence="1">
    <location>
        <begin position="216"/>
        <end position="229"/>
    </location>
</feature>
<name>A0A397JK61_9GLOM</name>
<dbReference type="SUPFAM" id="SSF47954">
    <property type="entry name" value="Cyclin-like"/>
    <property type="match status" value="1"/>
</dbReference>
<feature type="region of interest" description="Disordered" evidence="1">
    <location>
        <begin position="210"/>
        <end position="229"/>
    </location>
</feature>
<dbReference type="PANTHER" id="PTHR15615:SF108">
    <property type="entry name" value="PROTEIN CNPPD1"/>
    <property type="match status" value="1"/>
</dbReference>
<dbReference type="GO" id="GO:0016538">
    <property type="term" value="F:cyclin-dependent protein serine/threonine kinase regulator activity"/>
    <property type="evidence" value="ECO:0007669"/>
    <property type="project" value="TreeGrafter"/>
</dbReference>
<keyword evidence="3" id="KW-1185">Reference proteome</keyword>
<evidence type="ECO:0000313" key="2">
    <source>
        <dbReference type="EMBL" id="RHZ88351.1"/>
    </source>
</evidence>
<evidence type="ECO:0000256" key="1">
    <source>
        <dbReference type="SAM" id="MobiDB-lite"/>
    </source>
</evidence>
<dbReference type="Pfam" id="PF08613">
    <property type="entry name" value="Cyclin"/>
    <property type="match status" value="1"/>
</dbReference>
<dbReference type="PANTHER" id="PTHR15615">
    <property type="match status" value="1"/>
</dbReference>
<dbReference type="InterPro" id="IPR036915">
    <property type="entry name" value="Cyclin-like_sf"/>
</dbReference>
<dbReference type="GO" id="GO:0005634">
    <property type="term" value="C:nucleus"/>
    <property type="evidence" value="ECO:0007669"/>
    <property type="project" value="TreeGrafter"/>
</dbReference>
<dbReference type="Proteomes" id="UP000266861">
    <property type="component" value="Unassembled WGS sequence"/>
</dbReference>
<comment type="caution">
    <text evidence="2">The sequence shown here is derived from an EMBL/GenBank/DDBJ whole genome shotgun (WGS) entry which is preliminary data.</text>
</comment>